<feature type="domain" description="FAD/NAD(P)-binding" evidence="6">
    <location>
        <begin position="4"/>
        <end position="289"/>
    </location>
</feature>
<evidence type="ECO:0000259" key="6">
    <source>
        <dbReference type="Pfam" id="PF07992"/>
    </source>
</evidence>
<dbReference type="PATRIC" id="fig|129848.4.peg.208"/>
<evidence type="ECO:0000256" key="2">
    <source>
        <dbReference type="ARBA" id="ARBA00022827"/>
    </source>
</evidence>
<evidence type="ECO:0000256" key="5">
    <source>
        <dbReference type="ARBA" id="ARBA00023284"/>
    </source>
</evidence>
<sequence>MEEYDVVIAGAGPAGLTAGIYAGRDGLKALVLEKALKGGMGSTAPLVMNFPAFKSITGMELLKKIGEQASYYAKIRESEEIKSVEKTPERIVVRTDKNEYSAKAFIIATGTKYRELGVPGEMQFIGKGISYCSICDGMFFRGKEVLVIGGGNSAAEHALHLKDIGCKVKMVHRRDELRAQRYLQEKLEKEGVPIIWNSVVKEIKGDTVLKSVVIHDRVRDVDEEIPVNGVFIAIGETPSSQLAVELGAEVDAASYIVTDKDQKTNVHRVYAAGDVTGGVKQLVVACAEGAVAAVSAYNDIKIEE</sequence>
<dbReference type="InterPro" id="IPR036188">
    <property type="entry name" value="FAD/NAD-bd_sf"/>
</dbReference>
<keyword evidence="5" id="KW-0676">Redox-active center</keyword>
<dbReference type="SUPFAM" id="SSF51905">
    <property type="entry name" value="FAD/NAD(P)-binding domain"/>
    <property type="match status" value="1"/>
</dbReference>
<dbReference type="PRINTS" id="PR00368">
    <property type="entry name" value="FADPNR"/>
</dbReference>
<evidence type="ECO:0000256" key="3">
    <source>
        <dbReference type="ARBA" id="ARBA00023002"/>
    </source>
</evidence>
<dbReference type="Proteomes" id="UP000094707">
    <property type="component" value="Chromosome I"/>
</dbReference>
<proteinExistence type="predicted"/>
<dbReference type="Pfam" id="PF07992">
    <property type="entry name" value="Pyr_redox_2"/>
    <property type="match status" value="1"/>
</dbReference>
<name>A0A1D3KZR7_9EURY</name>
<dbReference type="GeneID" id="30411064"/>
<dbReference type="InterPro" id="IPR023753">
    <property type="entry name" value="FAD/NAD-binding_dom"/>
</dbReference>
<dbReference type="OrthoDB" id="27340at2157"/>
<organism evidence="7 8">
    <name type="scientific">Methanobacterium congolense</name>
    <dbReference type="NCBI Taxonomy" id="118062"/>
    <lineage>
        <taxon>Archaea</taxon>
        <taxon>Methanobacteriati</taxon>
        <taxon>Methanobacteriota</taxon>
        <taxon>Methanomada group</taxon>
        <taxon>Methanobacteria</taxon>
        <taxon>Methanobacteriales</taxon>
        <taxon>Methanobacteriaceae</taxon>
        <taxon>Methanobacterium</taxon>
    </lineage>
</organism>
<dbReference type="PANTHER" id="PTHR48105">
    <property type="entry name" value="THIOREDOXIN REDUCTASE 1-RELATED-RELATED"/>
    <property type="match status" value="1"/>
</dbReference>
<keyword evidence="1" id="KW-0285">Flavoprotein</keyword>
<evidence type="ECO:0000313" key="7">
    <source>
        <dbReference type="EMBL" id="SCG84788.1"/>
    </source>
</evidence>
<dbReference type="AlphaFoldDB" id="A0A1D3KZR7"/>
<evidence type="ECO:0000313" key="8">
    <source>
        <dbReference type="Proteomes" id="UP000094707"/>
    </source>
</evidence>
<dbReference type="Gene3D" id="3.50.50.60">
    <property type="entry name" value="FAD/NAD(P)-binding domain"/>
    <property type="match status" value="2"/>
</dbReference>
<keyword evidence="3 7" id="KW-0560">Oxidoreductase</keyword>
<reference evidence="7 8" key="1">
    <citation type="submission" date="2016-08" db="EMBL/GenBank/DDBJ databases">
        <authorList>
            <person name="Seilhamer J.J."/>
        </authorList>
    </citation>
    <scope>NUCLEOTIDE SEQUENCE [LARGE SCALE GENOMIC DNA]</scope>
    <source>
        <strain evidence="7">Buetzberg</strain>
    </source>
</reference>
<dbReference type="GO" id="GO:0004791">
    <property type="term" value="F:thioredoxin-disulfide reductase (NADPH) activity"/>
    <property type="evidence" value="ECO:0007669"/>
    <property type="project" value="UniProtKB-EC"/>
</dbReference>
<keyword evidence="4" id="KW-1015">Disulfide bond</keyword>
<dbReference type="KEGG" id="mcub:MCBB_0200"/>
<evidence type="ECO:0000256" key="1">
    <source>
        <dbReference type="ARBA" id="ARBA00022630"/>
    </source>
</evidence>
<dbReference type="InterPro" id="IPR008255">
    <property type="entry name" value="Pyr_nucl-diS_OxRdtase_2_AS"/>
</dbReference>
<protein>
    <submittedName>
        <fullName evidence="7">Thioredoxin reductase</fullName>
        <ecNumber evidence="7">1.8.1.9</ecNumber>
    </submittedName>
</protein>
<dbReference type="EC" id="1.8.1.9" evidence="7"/>
<evidence type="ECO:0000256" key="4">
    <source>
        <dbReference type="ARBA" id="ARBA00023157"/>
    </source>
</evidence>
<accession>A0A1D3KZR7</accession>
<dbReference type="PROSITE" id="PS00573">
    <property type="entry name" value="PYRIDINE_REDOX_2"/>
    <property type="match status" value="1"/>
</dbReference>
<dbReference type="PRINTS" id="PR00469">
    <property type="entry name" value="PNDRDTASEII"/>
</dbReference>
<dbReference type="InterPro" id="IPR050097">
    <property type="entry name" value="Ferredoxin-NADP_redctase_2"/>
</dbReference>
<gene>
    <name evidence="7" type="primary">trxB</name>
    <name evidence="7" type="ORF">MCBB_0200</name>
</gene>
<dbReference type="STRING" id="118062.MCBB_0200"/>
<keyword evidence="2" id="KW-0274">FAD</keyword>
<keyword evidence="8" id="KW-1185">Reference proteome</keyword>
<dbReference type="RefSeq" id="WP_071905862.1">
    <property type="nucleotide sequence ID" value="NZ_LT607756.1"/>
</dbReference>
<dbReference type="EMBL" id="LT607756">
    <property type="protein sequence ID" value="SCG84788.1"/>
    <property type="molecule type" value="Genomic_DNA"/>
</dbReference>